<name>A0A1W0X806_HYPEX</name>
<evidence type="ECO:0000256" key="1">
    <source>
        <dbReference type="SAM" id="MobiDB-lite"/>
    </source>
</evidence>
<dbReference type="InterPro" id="IPR042344">
    <property type="entry name" value="ZCCHC14"/>
</dbReference>
<gene>
    <name evidence="3" type="ORF">BV898_02627</name>
</gene>
<dbReference type="PANTHER" id="PTHR16195:SF16">
    <property type="entry name" value="ZINC FINGER CCHC DOMAIN-CONTAINING PROTEIN 14"/>
    <property type="match status" value="1"/>
</dbReference>
<sequence>MSEPGSPTSSFREELTTARILKWASGLETFERVDFVHLLMHSLFPMELRYIHGIVDSLLKRDESLCAASVHQANDFARLSHYYESHDPQAVIAEDGLRRQLIVDLSALHPLNAFCADIFYNVLMRANLSSWTFDARMEKMLKELILIGTLMARHPAFRFEHRRYAYNITRALMQRLKIIQEISDSEMIAPPPLSSLSDGLSTSIVPAEPPTAAAVSLPSPSPALIEIGIAVANEPILSTAGSMVRPAADQQSQHHHPQQHRNSNTTNPVVVTLVNGHRDQPPPPLHHQQPPQPPHYHHHLKQHHHQQVPPPLPLPPVINLTTPLAIEKPSALLGGAFPPLGNSAVVVRPVQPPLDYASLRPKIAAGHVGAQPPLPINASQEDSPSIPQSESQPVLRKDAYPLPHERANSLGHYPARQQRNSTDQPANSSGTSENGPLPGRRTQYSKQRSVPLEYDQTCGTDHSSQNKPNNAITSTTATAVAVEDTALRSTTATVVGDVTIEPSVEPSVVVGGGSSQQNPSGPSSGPSNPSMNDSRRGGGGMKMVGQFPQVYSMNLQQQNGPQSGQAMSGGAGGPSVPQPHPQLQSFQNSLHTGSNSSGAGASCFVCGEHGEHGHNGTVCPRRPALDLQQADKYCTIRRDAKQYQDTGRVVRSRQPPHHGNHHN</sequence>
<dbReference type="InterPro" id="IPR058599">
    <property type="entry name" value="PHAT_Smg/ZCCHC2-like"/>
</dbReference>
<feature type="compositionally biased region" description="Low complexity" evidence="1">
    <location>
        <begin position="260"/>
        <end position="275"/>
    </location>
</feature>
<feature type="compositionally biased region" description="Low complexity" evidence="1">
    <location>
        <begin position="505"/>
        <end position="530"/>
    </location>
</feature>
<protein>
    <recommendedName>
        <fullName evidence="2">SMAUG/ZCCHC2-like PHAT domain-containing protein</fullName>
    </recommendedName>
</protein>
<proteinExistence type="predicted"/>
<feature type="region of interest" description="Disordered" evidence="1">
    <location>
        <begin position="244"/>
        <end position="315"/>
    </location>
</feature>
<feature type="domain" description="SMAUG/ZCCHC2-like PHAT" evidence="2">
    <location>
        <begin position="71"/>
        <end position="175"/>
    </location>
</feature>
<feature type="compositionally biased region" description="Pro residues" evidence="1">
    <location>
        <begin position="281"/>
        <end position="294"/>
    </location>
</feature>
<dbReference type="AlphaFoldDB" id="A0A1W0X806"/>
<feature type="region of interest" description="Disordered" evidence="1">
    <location>
        <begin position="368"/>
        <end position="472"/>
    </location>
</feature>
<accession>A0A1W0X806</accession>
<dbReference type="Pfam" id="PF26034">
    <property type="entry name" value="PHAT_SMAUG"/>
    <property type="match status" value="1"/>
</dbReference>
<organism evidence="3 4">
    <name type="scientific">Hypsibius exemplaris</name>
    <name type="common">Freshwater tardigrade</name>
    <dbReference type="NCBI Taxonomy" id="2072580"/>
    <lineage>
        <taxon>Eukaryota</taxon>
        <taxon>Metazoa</taxon>
        <taxon>Ecdysozoa</taxon>
        <taxon>Tardigrada</taxon>
        <taxon>Eutardigrada</taxon>
        <taxon>Parachela</taxon>
        <taxon>Hypsibioidea</taxon>
        <taxon>Hypsibiidae</taxon>
        <taxon>Hypsibius</taxon>
    </lineage>
</organism>
<feature type="compositionally biased region" description="Basic residues" evidence="1">
    <location>
        <begin position="295"/>
        <end position="306"/>
    </location>
</feature>
<dbReference type="Proteomes" id="UP000192578">
    <property type="component" value="Unassembled WGS sequence"/>
</dbReference>
<comment type="caution">
    <text evidence="3">The sequence shown here is derived from an EMBL/GenBank/DDBJ whole genome shotgun (WGS) entry which is preliminary data.</text>
</comment>
<dbReference type="EMBL" id="MTYJ01000011">
    <property type="protein sequence ID" value="OQV23510.1"/>
    <property type="molecule type" value="Genomic_DNA"/>
</dbReference>
<evidence type="ECO:0000313" key="3">
    <source>
        <dbReference type="EMBL" id="OQV23510.1"/>
    </source>
</evidence>
<feature type="compositionally biased region" description="Polar residues" evidence="1">
    <location>
        <begin position="417"/>
        <end position="434"/>
    </location>
</feature>
<evidence type="ECO:0000313" key="4">
    <source>
        <dbReference type="Proteomes" id="UP000192578"/>
    </source>
</evidence>
<feature type="compositionally biased region" description="Polar residues" evidence="1">
    <location>
        <begin position="377"/>
        <end position="392"/>
    </location>
</feature>
<reference evidence="4" key="1">
    <citation type="submission" date="2017-01" db="EMBL/GenBank/DDBJ databases">
        <title>Comparative genomics of anhydrobiosis in the tardigrade Hypsibius dujardini.</title>
        <authorList>
            <person name="Yoshida Y."/>
            <person name="Koutsovoulos G."/>
            <person name="Laetsch D."/>
            <person name="Stevens L."/>
            <person name="Kumar S."/>
            <person name="Horikawa D."/>
            <person name="Ishino K."/>
            <person name="Komine S."/>
            <person name="Tomita M."/>
            <person name="Blaxter M."/>
            <person name="Arakawa K."/>
        </authorList>
    </citation>
    <scope>NUCLEOTIDE SEQUENCE [LARGE SCALE GENOMIC DNA]</scope>
    <source>
        <strain evidence="4">Z151</strain>
    </source>
</reference>
<feature type="region of interest" description="Disordered" evidence="1">
    <location>
        <begin position="556"/>
        <end position="598"/>
    </location>
</feature>
<feature type="compositionally biased region" description="Polar residues" evidence="1">
    <location>
        <begin position="581"/>
        <end position="598"/>
    </location>
</feature>
<feature type="region of interest" description="Disordered" evidence="1">
    <location>
        <begin position="505"/>
        <end position="544"/>
    </location>
</feature>
<feature type="compositionally biased region" description="Polar residues" evidence="1">
    <location>
        <begin position="457"/>
        <end position="470"/>
    </location>
</feature>
<dbReference type="OrthoDB" id="6361509at2759"/>
<feature type="compositionally biased region" description="Basic and acidic residues" evidence="1">
    <location>
        <begin position="395"/>
        <end position="407"/>
    </location>
</feature>
<feature type="region of interest" description="Disordered" evidence="1">
    <location>
        <begin position="642"/>
        <end position="663"/>
    </location>
</feature>
<evidence type="ECO:0000259" key="2">
    <source>
        <dbReference type="Pfam" id="PF26034"/>
    </source>
</evidence>
<feature type="compositionally biased region" description="Basic residues" evidence="1">
    <location>
        <begin position="650"/>
        <end position="663"/>
    </location>
</feature>
<keyword evidence="4" id="KW-1185">Reference proteome</keyword>
<dbReference type="PANTHER" id="PTHR16195">
    <property type="entry name" value="ZINC FINGER CCHC DOMAIN CONTAINING PROTEIN"/>
    <property type="match status" value="1"/>
</dbReference>